<dbReference type="InterPro" id="IPR050360">
    <property type="entry name" value="MFS_Sugar_Transporters"/>
</dbReference>
<comment type="subcellular location">
    <subcellularLocation>
        <location evidence="1">Membrane</location>
        <topology evidence="1">Multi-pass membrane protein</topology>
    </subcellularLocation>
</comment>
<dbReference type="GO" id="GO:0016020">
    <property type="term" value="C:membrane"/>
    <property type="evidence" value="ECO:0007669"/>
    <property type="project" value="UniProtKB-SubCell"/>
</dbReference>
<dbReference type="FunFam" id="1.20.1250.20:FF:000149">
    <property type="entry name" value="MFS transporter, SP family, general alpha glucoside:H+ symporter"/>
    <property type="match status" value="1"/>
</dbReference>
<feature type="transmembrane region" description="Helical" evidence="9">
    <location>
        <begin position="438"/>
        <end position="456"/>
    </location>
</feature>
<dbReference type="PANTHER" id="PTHR48022:SF5">
    <property type="entry name" value="ALPHA-GLUCOSIDES PERMEASE MPH2-RELATED"/>
    <property type="match status" value="1"/>
</dbReference>
<feature type="transmembrane region" description="Helical" evidence="9">
    <location>
        <begin position="93"/>
        <end position="114"/>
    </location>
</feature>
<feature type="transmembrane region" description="Helical" evidence="9">
    <location>
        <begin position="126"/>
        <end position="144"/>
    </location>
</feature>
<evidence type="ECO:0000256" key="4">
    <source>
        <dbReference type="ARBA" id="ARBA00022692"/>
    </source>
</evidence>
<feature type="transmembrane region" description="Helical" evidence="9">
    <location>
        <begin position="46"/>
        <end position="73"/>
    </location>
</feature>
<feature type="domain" description="Major facilitator superfamily (MFS) profile" evidence="10">
    <location>
        <begin position="49"/>
        <end position="495"/>
    </location>
</feature>
<comment type="caution">
    <text evidence="11">The sequence shown here is derived from an EMBL/GenBank/DDBJ whole genome shotgun (WGS) entry which is preliminary data.</text>
</comment>
<feature type="transmembrane region" description="Helical" evidence="9">
    <location>
        <begin position="468"/>
        <end position="489"/>
    </location>
</feature>
<dbReference type="Pfam" id="PF00083">
    <property type="entry name" value="Sugar_tr"/>
    <property type="match status" value="1"/>
</dbReference>
<keyword evidence="4 9" id="KW-0812">Transmembrane</keyword>
<reference evidence="11 12" key="1">
    <citation type="journal article" date="2020" name="bioRxiv">
        <title>Whole genome comparisons of ergot fungi reveals the divergence and evolution of species within the genus Claviceps are the result of varying mechanisms driving genome evolution and host range expansion.</title>
        <authorList>
            <person name="Wyka S.A."/>
            <person name="Mondo S.J."/>
            <person name="Liu M."/>
            <person name="Dettman J."/>
            <person name="Nalam V."/>
            <person name="Broders K.D."/>
        </authorList>
    </citation>
    <scope>NUCLEOTIDE SEQUENCE [LARGE SCALE GENOMIC DNA]</scope>
    <source>
        <strain evidence="11 12">Clav52</strain>
    </source>
</reference>
<evidence type="ECO:0000256" key="5">
    <source>
        <dbReference type="ARBA" id="ARBA00022989"/>
    </source>
</evidence>
<dbReference type="GO" id="GO:0005351">
    <property type="term" value="F:carbohydrate:proton symporter activity"/>
    <property type="evidence" value="ECO:0007669"/>
    <property type="project" value="TreeGrafter"/>
</dbReference>
<keyword evidence="3 8" id="KW-0813">Transport</keyword>
<keyword evidence="12" id="KW-1185">Reference proteome</keyword>
<sequence>MSLANPRRISVDCGNMNSNLAQEAAAATQVEHTMGLVKSFKLYKKACLWSIFLSTCLIMEGFDAVLLSGLFAYPPFQKKFGLQQPDGSYELTAAWQSGLVNGALAGQISGLFVVGYMADRFGYRKTLIGALTGCMGFIFIPFFAETLPQLLVGQILLGLPWGVFQTLTTTYASEVCPTHLRAYLTTYVNLCWVMGQLIASGLLRAMLTRTDQWGYKIPFALQWAWPVPLIIGIYLAPESPWWLIRRGRIEDAKKSLERLTTRNAGADFRPDETISMMVHTNELEKELTAGTSYRDLFRGSVNTRRTEIVCMTWMCQILCGASFMGYSTMFYQQAGMAVENSFDMSLAQYALGAIGTISSWFLMGRYGRRTLYLGGQTFMCILLLTIGCTAFAGRSNAGAQWAIGSMLVVYTFTYDATVGPVCYSLVSELTSTRLRTKSVVLARSGFNIMGIVTNTITPRMLNPTAWNWGAKAGFFWAGTCLLCAVWTYFRLPEPRGRTYGELDIMFEHKISARKFKTTAVVLLGAQHDQVSEKEKLHEHVMVERVGSK</sequence>
<dbReference type="Gene3D" id="1.20.1250.20">
    <property type="entry name" value="MFS general substrate transporter like domains"/>
    <property type="match status" value="1"/>
</dbReference>
<evidence type="ECO:0000256" key="8">
    <source>
        <dbReference type="RuleBase" id="RU003346"/>
    </source>
</evidence>
<keyword evidence="6 9" id="KW-0472">Membrane</keyword>
<dbReference type="SUPFAM" id="SSF103473">
    <property type="entry name" value="MFS general substrate transporter"/>
    <property type="match status" value="1"/>
</dbReference>
<dbReference type="EMBL" id="SRRH01000855">
    <property type="protein sequence ID" value="KAG6284516.1"/>
    <property type="molecule type" value="Genomic_DNA"/>
</dbReference>
<feature type="transmembrane region" description="Helical" evidence="9">
    <location>
        <begin position="150"/>
        <end position="172"/>
    </location>
</feature>
<dbReference type="InterPro" id="IPR005828">
    <property type="entry name" value="MFS_sugar_transport-like"/>
</dbReference>
<evidence type="ECO:0000259" key="10">
    <source>
        <dbReference type="PROSITE" id="PS50850"/>
    </source>
</evidence>
<feature type="transmembrane region" description="Helical" evidence="9">
    <location>
        <begin position="184"/>
        <end position="203"/>
    </location>
</feature>
<evidence type="ECO:0000256" key="6">
    <source>
        <dbReference type="ARBA" id="ARBA00023136"/>
    </source>
</evidence>
<organism evidence="11 12">
    <name type="scientific">Claviceps aff. purpurea</name>
    <dbReference type="NCBI Taxonomy" id="1967640"/>
    <lineage>
        <taxon>Eukaryota</taxon>
        <taxon>Fungi</taxon>
        <taxon>Dikarya</taxon>
        <taxon>Ascomycota</taxon>
        <taxon>Pezizomycotina</taxon>
        <taxon>Sordariomycetes</taxon>
        <taxon>Hypocreomycetidae</taxon>
        <taxon>Hypocreales</taxon>
        <taxon>Clavicipitaceae</taxon>
        <taxon>Claviceps</taxon>
    </lineage>
</organism>
<dbReference type="PROSITE" id="PS50850">
    <property type="entry name" value="MFS"/>
    <property type="match status" value="1"/>
</dbReference>
<keyword evidence="5 9" id="KW-1133">Transmembrane helix</keyword>
<accession>A0A9P7QBW6</accession>
<proteinExistence type="inferred from homology"/>
<gene>
    <name evidence="11" type="ORF">E4U09_007848</name>
</gene>
<evidence type="ECO:0000256" key="2">
    <source>
        <dbReference type="ARBA" id="ARBA00010992"/>
    </source>
</evidence>
<dbReference type="InterPro" id="IPR003663">
    <property type="entry name" value="Sugar/inositol_transpt"/>
</dbReference>
<name>A0A9P7QBW6_9HYPO</name>
<feature type="transmembrane region" description="Helical" evidence="9">
    <location>
        <begin position="399"/>
        <end position="426"/>
    </location>
</feature>
<dbReference type="GO" id="GO:0000023">
    <property type="term" value="P:maltose metabolic process"/>
    <property type="evidence" value="ECO:0007669"/>
    <property type="project" value="UniProtKB-KW"/>
</dbReference>
<protein>
    <recommendedName>
        <fullName evidence="10">Major facilitator superfamily (MFS) profile domain-containing protein</fullName>
    </recommendedName>
</protein>
<keyword evidence="7" id="KW-0462">Maltose metabolism</keyword>
<dbReference type="Proteomes" id="UP000707071">
    <property type="component" value="Unassembled WGS sequence"/>
</dbReference>
<evidence type="ECO:0000313" key="11">
    <source>
        <dbReference type="EMBL" id="KAG6284516.1"/>
    </source>
</evidence>
<feature type="transmembrane region" description="Helical" evidence="9">
    <location>
        <begin position="346"/>
        <end position="363"/>
    </location>
</feature>
<feature type="transmembrane region" description="Helical" evidence="9">
    <location>
        <begin position="308"/>
        <end position="326"/>
    </location>
</feature>
<comment type="similarity">
    <text evidence="2 8">Belongs to the major facilitator superfamily. Sugar transporter (TC 2.A.1.1) family.</text>
</comment>
<dbReference type="InterPro" id="IPR005829">
    <property type="entry name" value="Sugar_transporter_CS"/>
</dbReference>
<evidence type="ECO:0000256" key="7">
    <source>
        <dbReference type="ARBA" id="ARBA00026248"/>
    </source>
</evidence>
<dbReference type="AlphaFoldDB" id="A0A9P7QBW6"/>
<evidence type="ECO:0000256" key="9">
    <source>
        <dbReference type="SAM" id="Phobius"/>
    </source>
</evidence>
<dbReference type="InterPro" id="IPR020846">
    <property type="entry name" value="MFS_dom"/>
</dbReference>
<dbReference type="PROSITE" id="PS00217">
    <property type="entry name" value="SUGAR_TRANSPORT_2"/>
    <property type="match status" value="1"/>
</dbReference>
<dbReference type="InterPro" id="IPR036259">
    <property type="entry name" value="MFS_trans_sf"/>
</dbReference>
<evidence type="ECO:0000256" key="1">
    <source>
        <dbReference type="ARBA" id="ARBA00004141"/>
    </source>
</evidence>
<evidence type="ECO:0000256" key="3">
    <source>
        <dbReference type="ARBA" id="ARBA00022448"/>
    </source>
</evidence>
<feature type="transmembrane region" description="Helical" evidence="9">
    <location>
        <begin position="370"/>
        <end position="393"/>
    </location>
</feature>
<dbReference type="NCBIfam" id="TIGR00879">
    <property type="entry name" value="SP"/>
    <property type="match status" value="1"/>
</dbReference>
<evidence type="ECO:0000313" key="12">
    <source>
        <dbReference type="Proteomes" id="UP000707071"/>
    </source>
</evidence>
<feature type="transmembrane region" description="Helical" evidence="9">
    <location>
        <begin position="223"/>
        <end position="244"/>
    </location>
</feature>
<dbReference type="PANTHER" id="PTHR48022">
    <property type="entry name" value="PLASTIDIC GLUCOSE TRANSPORTER 4"/>
    <property type="match status" value="1"/>
</dbReference>